<dbReference type="Proteomes" id="UP001320420">
    <property type="component" value="Unassembled WGS sequence"/>
</dbReference>
<sequence>MRYHCSVLDAGRSSGTKAFAMHTYNDPPCQRKRNDTLLDGFSKAQEQKLRSRKKADKNMTDEDKWREIYLILFPDDDVETIPSPYYGDILFDKGSLEAYRDSPESFIEFARREFPQFVRRELEVLFQTEFRDIGELIRPRIQEMMLMLQPRLT</sequence>
<accession>A0AAN9YXN9</accession>
<dbReference type="PANTHER" id="PTHR38166:SF1">
    <property type="entry name" value="C2H2-TYPE DOMAIN-CONTAINING PROTEIN"/>
    <property type="match status" value="1"/>
</dbReference>
<evidence type="ECO:0000313" key="2">
    <source>
        <dbReference type="Proteomes" id="UP001320420"/>
    </source>
</evidence>
<evidence type="ECO:0000313" key="1">
    <source>
        <dbReference type="EMBL" id="KAK7757625.1"/>
    </source>
</evidence>
<comment type="caution">
    <text evidence="1">The sequence shown here is derived from an EMBL/GenBank/DDBJ whole genome shotgun (WGS) entry which is preliminary data.</text>
</comment>
<name>A0AAN9YXN9_9PEZI</name>
<reference evidence="1 2" key="1">
    <citation type="submission" date="2024-02" db="EMBL/GenBank/DDBJ databases">
        <title>De novo assembly and annotation of 12 fungi associated with fruit tree decline syndrome in Ontario, Canada.</title>
        <authorList>
            <person name="Sulman M."/>
            <person name="Ellouze W."/>
            <person name="Ilyukhin E."/>
        </authorList>
    </citation>
    <scope>NUCLEOTIDE SEQUENCE [LARGE SCALE GENOMIC DNA]</scope>
    <source>
        <strain evidence="1 2">M11/M66-122</strain>
    </source>
</reference>
<gene>
    <name evidence="1" type="ORF">SLS62_000001</name>
</gene>
<protein>
    <submittedName>
        <fullName evidence="1">Uncharacterized protein</fullName>
    </submittedName>
</protein>
<proteinExistence type="predicted"/>
<dbReference type="PANTHER" id="PTHR38166">
    <property type="entry name" value="C2H2-TYPE DOMAIN-CONTAINING PROTEIN-RELATED"/>
    <property type="match status" value="1"/>
</dbReference>
<dbReference type="EMBL" id="JAKJXP020000001">
    <property type="protein sequence ID" value="KAK7757625.1"/>
    <property type="molecule type" value="Genomic_DNA"/>
</dbReference>
<keyword evidence="2" id="KW-1185">Reference proteome</keyword>
<dbReference type="AlphaFoldDB" id="A0AAN9YXN9"/>
<organism evidence="1 2">
    <name type="scientific">Diatrype stigma</name>
    <dbReference type="NCBI Taxonomy" id="117547"/>
    <lineage>
        <taxon>Eukaryota</taxon>
        <taxon>Fungi</taxon>
        <taxon>Dikarya</taxon>
        <taxon>Ascomycota</taxon>
        <taxon>Pezizomycotina</taxon>
        <taxon>Sordariomycetes</taxon>
        <taxon>Xylariomycetidae</taxon>
        <taxon>Xylariales</taxon>
        <taxon>Diatrypaceae</taxon>
        <taxon>Diatrype</taxon>
    </lineage>
</organism>